<feature type="transmembrane region" description="Helical" evidence="1">
    <location>
        <begin position="7"/>
        <end position="29"/>
    </location>
</feature>
<keyword evidence="1" id="KW-0472">Membrane</keyword>
<gene>
    <name evidence="2" type="ORF">JWG45_04700</name>
</gene>
<protein>
    <recommendedName>
        <fullName evidence="4">DUF1574 domain-containing protein</fullName>
    </recommendedName>
</protein>
<accession>A0ABS2U7W1</accession>
<dbReference type="Proteomes" id="UP000724686">
    <property type="component" value="Unassembled WGS sequence"/>
</dbReference>
<proteinExistence type="predicted"/>
<keyword evidence="3" id="KW-1185">Reference proteome</keyword>
<keyword evidence="1" id="KW-0812">Transmembrane</keyword>
<dbReference type="RefSeq" id="WP_205278627.1">
    <property type="nucleotide sequence ID" value="NZ_JAFFPU010000018.1"/>
</dbReference>
<evidence type="ECO:0000313" key="2">
    <source>
        <dbReference type="EMBL" id="MBM9576449.1"/>
    </source>
</evidence>
<sequence length="372" mass="42869">MNYKIRILPGVLFLTFLIAFQTCLFPLLVSFQEKNSFLYDRLSQMDETLFTSAAHLQTKAPIVFLGDSQILSGINPAELSPELKRPIWFLPRPSEQPEGMLLRYREFEKKIGVKPALVILNGSVFSLSEMDVASAHRSLVLNYSSFQPEIFLEPTFKNFYLKNFSSGLFYLLGRIFSFLRLNASMSTSVKIVGEGDEFSYSERKMENLVSGNPFVKWSKNWDRNQFLKLEYSKNKGYMDWARYEAYDGVCVLNSRPHPLPLNAELALQKTRSSSLKAWKELFRYFKSREISVLAISLPFRPDFDSRLKGLSQTAEWESILIDEEIPFWKLGSSVFQEGDFGDYTHLNTCGMKKLSPLLSDEISKYLVLDKTE</sequence>
<organism evidence="2 3">
    <name type="scientific">Leptospira ainlahdjerensis</name>
    <dbReference type="NCBI Taxonomy" id="2810033"/>
    <lineage>
        <taxon>Bacteria</taxon>
        <taxon>Pseudomonadati</taxon>
        <taxon>Spirochaetota</taxon>
        <taxon>Spirochaetia</taxon>
        <taxon>Leptospirales</taxon>
        <taxon>Leptospiraceae</taxon>
        <taxon>Leptospira</taxon>
    </lineage>
</organism>
<name>A0ABS2U7W1_9LEPT</name>
<evidence type="ECO:0008006" key="4">
    <source>
        <dbReference type="Google" id="ProtNLM"/>
    </source>
</evidence>
<keyword evidence="1" id="KW-1133">Transmembrane helix</keyword>
<evidence type="ECO:0000256" key="1">
    <source>
        <dbReference type="SAM" id="Phobius"/>
    </source>
</evidence>
<comment type="caution">
    <text evidence="2">The sequence shown here is derived from an EMBL/GenBank/DDBJ whole genome shotgun (WGS) entry which is preliminary data.</text>
</comment>
<dbReference type="EMBL" id="JAFFPU010000018">
    <property type="protein sequence ID" value="MBM9576449.1"/>
    <property type="molecule type" value="Genomic_DNA"/>
</dbReference>
<reference evidence="2 3" key="1">
    <citation type="submission" date="2021-02" db="EMBL/GenBank/DDBJ databases">
        <title>Leptospira ainlahdjerensis sp. nov., Leptospira ainazelensis sp. nov., Leptospira abararensis sp. nov. and Leptospira chreensis sp. nov., four new species isolated from water sources in Algeria.</title>
        <authorList>
            <person name="Amara Korba A."/>
            <person name="Kainiu M."/>
            <person name="Vincent A.T."/>
            <person name="Mariet J.-F."/>
            <person name="Veyrier F.J."/>
            <person name="Goarant C."/>
            <person name="Picardeau M."/>
        </authorList>
    </citation>
    <scope>NUCLEOTIDE SEQUENCE [LARGE SCALE GENOMIC DNA]</scope>
    <source>
        <strain evidence="2 3">201903070</strain>
    </source>
</reference>
<evidence type="ECO:0000313" key="3">
    <source>
        <dbReference type="Proteomes" id="UP000724686"/>
    </source>
</evidence>